<accession>C6XPQ8</accession>
<dbReference type="eggNOG" id="COG0745">
    <property type="taxonomic scope" value="Bacteria"/>
</dbReference>
<sequence>MTQVKEQKRSDILALSRETKVMIVEDNLISRTFLEAQIVQEGHTVVHAEHGLDAITKLKENPEGVDVILMDREMPVMDGLTAVKRIKSEPKLRNMPVIMITGTDSDDAIDDGLNAGVFYYLTKPVKEEMLRSVLSAAVREVENREKVQTELSKHRTGFDLMTSFRFELKNLEHVNKLSGFIASCFPDPSRVVAGVSELLINAVEHGNLEIGYENKYTLLQANNWEAEVQRRLLLPKYADRVVVASVVKKQDGIYLVVEDQGEGFDWKKYVRVDPSRAGDSHGRGIALAAMSSFDKLQYNEKGNKAVAIITQGESLEW</sequence>
<dbReference type="KEGG" id="hba:Hbal_2648"/>
<proteinExistence type="predicted"/>
<dbReference type="eggNOG" id="COG2172">
    <property type="taxonomic scope" value="Bacteria"/>
</dbReference>
<protein>
    <submittedName>
        <fullName evidence="5">Response regulator receiver protein</fullName>
    </submittedName>
</protein>
<dbReference type="CDD" id="cd16936">
    <property type="entry name" value="HATPase_RsbW-like"/>
    <property type="match status" value="1"/>
</dbReference>
<dbReference type="EMBL" id="CP001678">
    <property type="protein sequence ID" value="ACT60323.1"/>
    <property type="molecule type" value="Genomic_DNA"/>
</dbReference>
<dbReference type="InterPro" id="IPR003594">
    <property type="entry name" value="HATPase_dom"/>
</dbReference>
<evidence type="ECO:0000256" key="2">
    <source>
        <dbReference type="ARBA" id="ARBA00023012"/>
    </source>
</evidence>
<dbReference type="OrthoDB" id="5456285at2"/>
<feature type="domain" description="Response regulatory" evidence="4">
    <location>
        <begin position="20"/>
        <end position="138"/>
    </location>
</feature>
<keyword evidence="6" id="KW-1185">Reference proteome</keyword>
<dbReference type="Gene3D" id="3.40.50.2300">
    <property type="match status" value="1"/>
</dbReference>
<dbReference type="PANTHER" id="PTHR45339">
    <property type="entry name" value="HYBRID SIGNAL TRANSDUCTION HISTIDINE KINASE J"/>
    <property type="match status" value="1"/>
</dbReference>
<dbReference type="SMART" id="SM00448">
    <property type="entry name" value="REC"/>
    <property type="match status" value="1"/>
</dbReference>
<dbReference type="Pfam" id="PF00072">
    <property type="entry name" value="Response_reg"/>
    <property type="match status" value="1"/>
</dbReference>
<dbReference type="Gene3D" id="3.30.565.10">
    <property type="entry name" value="Histidine kinase-like ATPase, C-terminal domain"/>
    <property type="match status" value="1"/>
</dbReference>
<evidence type="ECO:0000313" key="6">
    <source>
        <dbReference type="Proteomes" id="UP000002745"/>
    </source>
</evidence>
<evidence type="ECO:0000259" key="4">
    <source>
        <dbReference type="PROSITE" id="PS50110"/>
    </source>
</evidence>
<organism evidence="5 6">
    <name type="scientific">Hirschia baltica (strain ATCC 49814 / DSM 5838 / IFAM 1418)</name>
    <dbReference type="NCBI Taxonomy" id="582402"/>
    <lineage>
        <taxon>Bacteria</taxon>
        <taxon>Pseudomonadati</taxon>
        <taxon>Pseudomonadota</taxon>
        <taxon>Alphaproteobacteria</taxon>
        <taxon>Hyphomonadales</taxon>
        <taxon>Hyphomonadaceae</taxon>
        <taxon>Hirschia</taxon>
    </lineage>
</organism>
<name>C6XPQ8_HIRBI</name>
<dbReference type="SUPFAM" id="SSF55874">
    <property type="entry name" value="ATPase domain of HSP90 chaperone/DNA topoisomerase II/histidine kinase"/>
    <property type="match status" value="1"/>
</dbReference>
<dbReference type="InterPro" id="IPR036890">
    <property type="entry name" value="HATPase_C_sf"/>
</dbReference>
<evidence type="ECO:0000313" key="5">
    <source>
        <dbReference type="EMBL" id="ACT60323.1"/>
    </source>
</evidence>
<reference evidence="6" key="1">
    <citation type="journal article" date="2011" name="J. Bacteriol.">
        <title>Genome sequences of eight morphologically diverse alphaproteobacteria.</title>
        <authorList>
            <consortium name="US DOE Joint Genome Institute"/>
            <person name="Brown P.J."/>
            <person name="Kysela D.T."/>
            <person name="Buechlein A."/>
            <person name="Hemmerich C."/>
            <person name="Brun Y.V."/>
        </authorList>
    </citation>
    <scope>NUCLEOTIDE SEQUENCE [LARGE SCALE GENOMIC DNA]</scope>
    <source>
        <strain evidence="6">ATCC 49814 / DSM 5838 / IFAM 1418</strain>
    </source>
</reference>
<keyword evidence="2" id="KW-0902">Two-component regulatory system</keyword>
<dbReference type="STRING" id="582402.Hbal_2648"/>
<feature type="modified residue" description="4-aspartylphosphate" evidence="3">
    <location>
        <position position="71"/>
    </location>
</feature>
<dbReference type="HOGENOM" id="CLU_073056_0_0_5"/>
<dbReference type="InterPro" id="IPR011006">
    <property type="entry name" value="CheY-like_superfamily"/>
</dbReference>
<gene>
    <name evidence="5" type="ordered locus">Hbal_2648</name>
</gene>
<dbReference type="PANTHER" id="PTHR45339:SF1">
    <property type="entry name" value="HYBRID SIGNAL TRANSDUCTION HISTIDINE KINASE J"/>
    <property type="match status" value="1"/>
</dbReference>
<dbReference type="SUPFAM" id="SSF52172">
    <property type="entry name" value="CheY-like"/>
    <property type="match status" value="1"/>
</dbReference>
<dbReference type="Pfam" id="PF13581">
    <property type="entry name" value="HATPase_c_2"/>
    <property type="match status" value="1"/>
</dbReference>
<keyword evidence="1 3" id="KW-0597">Phosphoprotein</keyword>
<evidence type="ECO:0000256" key="1">
    <source>
        <dbReference type="ARBA" id="ARBA00022553"/>
    </source>
</evidence>
<dbReference type="Proteomes" id="UP000002745">
    <property type="component" value="Chromosome"/>
</dbReference>
<dbReference type="AlphaFoldDB" id="C6XPQ8"/>
<dbReference type="GO" id="GO:0000160">
    <property type="term" value="P:phosphorelay signal transduction system"/>
    <property type="evidence" value="ECO:0007669"/>
    <property type="project" value="UniProtKB-KW"/>
</dbReference>
<dbReference type="RefSeq" id="WP_015828473.1">
    <property type="nucleotide sequence ID" value="NC_012982.1"/>
</dbReference>
<dbReference type="InterPro" id="IPR001789">
    <property type="entry name" value="Sig_transdc_resp-reg_receiver"/>
</dbReference>
<evidence type="ECO:0000256" key="3">
    <source>
        <dbReference type="PROSITE-ProRule" id="PRU00169"/>
    </source>
</evidence>
<dbReference type="CDD" id="cd17546">
    <property type="entry name" value="REC_hyHK_CKI1_RcsC-like"/>
    <property type="match status" value="1"/>
</dbReference>
<dbReference type="PROSITE" id="PS50110">
    <property type="entry name" value="RESPONSE_REGULATORY"/>
    <property type="match status" value="1"/>
</dbReference>